<dbReference type="InterPro" id="IPR050816">
    <property type="entry name" value="Flavin-dep_Halogenase_NPB"/>
</dbReference>
<feature type="transmembrane region" description="Helical" evidence="4">
    <location>
        <begin position="410"/>
        <end position="429"/>
    </location>
</feature>
<keyword evidence="1" id="KW-0560">Oxidoreductase</keyword>
<dbReference type="EMBL" id="JAHHHW010000108">
    <property type="protein sequence ID" value="MBW4433627.1"/>
    <property type="molecule type" value="Genomic_DNA"/>
</dbReference>
<keyword evidence="4" id="KW-1133">Transmembrane helix</keyword>
<gene>
    <name evidence="5" type="ORF">KME28_18380</name>
</gene>
<dbReference type="InterPro" id="IPR006905">
    <property type="entry name" value="Flavin_halogenase"/>
</dbReference>
<dbReference type="SUPFAM" id="SSF51905">
    <property type="entry name" value="FAD/NAD(P)-binding domain"/>
    <property type="match status" value="1"/>
</dbReference>
<dbReference type="Proteomes" id="UP000813215">
    <property type="component" value="Unassembled WGS sequence"/>
</dbReference>
<keyword evidence="4" id="KW-0812">Transmembrane</keyword>
<name>A0A9E3HAJ9_9NOST</name>
<evidence type="ECO:0000313" key="5">
    <source>
        <dbReference type="EMBL" id="MBW4433627.1"/>
    </source>
</evidence>
<evidence type="ECO:0000313" key="6">
    <source>
        <dbReference type="Proteomes" id="UP000813215"/>
    </source>
</evidence>
<evidence type="ECO:0000256" key="3">
    <source>
        <dbReference type="ARBA" id="ARBA00038396"/>
    </source>
</evidence>
<evidence type="ECO:0000256" key="4">
    <source>
        <dbReference type="SAM" id="Phobius"/>
    </source>
</evidence>
<keyword evidence="2" id="KW-0503">Monooxygenase</keyword>
<dbReference type="InterPro" id="IPR036188">
    <property type="entry name" value="FAD/NAD-bd_sf"/>
</dbReference>
<dbReference type="Pfam" id="PF04820">
    <property type="entry name" value="Trp_halogenase"/>
    <property type="match status" value="2"/>
</dbReference>
<organism evidence="5 6">
    <name type="scientific">Pelatocladus maniniholoensis HA4357-MV3</name>
    <dbReference type="NCBI Taxonomy" id="1117104"/>
    <lineage>
        <taxon>Bacteria</taxon>
        <taxon>Bacillati</taxon>
        <taxon>Cyanobacteriota</taxon>
        <taxon>Cyanophyceae</taxon>
        <taxon>Nostocales</taxon>
        <taxon>Nostocaceae</taxon>
        <taxon>Pelatocladus</taxon>
    </lineage>
</organism>
<protein>
    <submittedName>
        <fullName evidence="5">Tryptophan 7-halogenase</fullName>
    </submittedName>
</protein>
<evidence type="ECO:0000256" key="2">
    <source>
        <dbReference type="ARBA" id="ARBA00023033"/>
    </source>
</evidence>
<dbReference type="Gene3D" id="3.50.50.60">
    <property type="entry name" value="FAD/NAD(P)-binding domain"/>
    <property type="match status" value="1"/>
</dbReference>
<dbReference type="GO" id="GO:0004497">
    <property type="term" value="F:monooxygenase activity"/>
    <property type="evidence" value="ECO:0007669"/>
    <property type="project" value="UniProtKB-KW"/>
</dbReference>
<sequence>MNHSDYDVVIIGGGPAGSTLSTFLVRKGHQVLVLEREKFPRFHVGESLLPATQLIWEKLGIAESLQNFGNTFKYGTEIRMGLNPQQSEYEYSRQEFYNIPRQRLHQRPYAYQVERSEFDLFLLNHARQEGVTVFEEAVVKEILWEGDKATGIRWKNKDNIEYITKAKCIADCSGRYAFISRSRKFLTPNKTIKTSAVFGHFKHVTRASGIQQGYFNGYLIENGWIWFIPLASDIMSIGVVMNEPGTSWWKQKSSEEILLTYIKQYKFIQERFEQAEQFSKVRMLHNLSYASKHSVGNGWILVGDANFFVDPLFSSGVHIAFRSAEKAADAIDGFLKNNWDKKAFQYYQKWSQKEHFHVSTTMGLMYKMLKYRVSMEILVKLTGKYSNHWDNPLLRRLVAWGSGYYEEFHLVLYCSWIFCILLIAIGWVYEKFLGISAWNTHHEFNSESPQAIAKSVGILEK</sequence>
<proteinExistence type="inferred from homology"/>
<reference evidence="5" key="2">
    <citation type="journal article" date="2022" name="Microbiol. Resour. Announc.">
        <title>Metagenome Sequencing to Explore Phylogenomics of Terrestrial Cyanobacteria.</title>
        <authorList>
            <person name="Ward R.D."/>
            <person name="Stajich J.E."/>
            <person name="Johansen J.R."/>
            <person name="Huntemann M."/>
            <person name="Clum A."/>
            <person name="Foster B."/>
            <person name="Foster B."/>
            <person name="Roux S."/>
            <person name="Palaniappan K."/>
            <person name="Varghese N."/>
            <person name="Mukherjee S."/>
            <person name="Reddy T.B.K."/>
            <person name="Daum C."/>
            <person name="Copeland A."/>
            <person name="Chen I.A."/>
            <person name="Ivanova N.N."/>
            <person name="Kyrpides N.C."/>
            <person name="Shapiro N."/>
            <person name="Eloe-Fadrosh E.A."/>
            <person name="Pietrasiak N."/>
        </authorList>
    </citation>
    <scope>NUCLEOTIDE SEQUENCE</scope>
    <source>
        <strain evidence="5">HA4357-MV3</strain>
    </source>
</reference>
<accession>A0A9E3HAJ9</accession>
<comment type="caution">
    <text evidence="5">The sequence shown here is derived from an EMBL/GenBank/DDBJ whole genome shotgun (WGS) entry which is preliminary data.</text>
</comment>
<dbReference type="AlphaFoldDB" id="A0A9E3HAJ9"/>
<evidence type="ECO:0000256" key="1">
    <source>
        <dbReference type="ARBA" id="ARBA00023002"/>
    </source>
</evidence>
<reference evidence="5" key="1">
    <citation type="submission" date="2021-05" db="EMBL/GenBank/DDBJ databases">
        <authorList>
            <person name="Pietrasiak N."/>
            <person name="Ward R."/>
            <person name="Stajich J.E."/>
            <person name="Kurbessoian T."/>
        </authorList>
    </citation>
    <scope>NUCLEOTIDE SEQUENCE</scope>
    <source>
        <strain evidence="5">HA4357-MV3</strain>
    </source>
</reference>
<dbReference type="PANTHER" id="PTHR43747">
    <property type="entry name" value="FAD-BINDING PROTEIN"/>
    <property type="match status" value="1"/>
</dbReference>
<keyword evidence="4" id="KW-0472">Membrane</keyword>
<dbReference type="PANTHER" id="PTHR43747:SF5">
    <property type="entry name" value="FAD-BINDING DOMAIN-CONTAINING PROTEIN"/>
    <property type="match status" value="1"/>
</dbReference>
<comment type="similarity">
    <text evidence="3">Belongs to the flavin-dependent halogenase family. Bacterial tryptophan halogenase subfamily.</text>
</comment>